<dbReference type="Proteomes" id="UP000282211">
    <property type="component" value="Unassembled WGS sequence"/>
</dbReference>
<evidence type="ECO:0000313" key="2">
    <source>
        <dbReference type="Proteomes" id="UP000282211"/>
    </source>
</evidence>
<comment type="caution">
    <text evidence="1">The sequence shown here is derived from an EMBL/GenBank/DDBJ whole genome shotgun (WGS) entry which is preliminary data.</text>
</comment>
<evidence type="ECO:0008006" key="3">
    <source>
        <dbReference type="Google" id="ProtNLM"/>
    </source>
</evidence>
<organism evidence="1 2">
    <name type="scientific">Litorimonas taeanensis</name>
    <dbReference type="NCBI Taxonomy" id="568099"/>
    <lineage>
        <taxon>Bacteria</taxon>
        <taxon>Pseudomonadati</taxon>
        <taxon>Pseudomonadota</taxon>
        <taxon>Alphaproteobacteria</taxon>
        <taxon>Maricaulales</taxon>
        <taxon>Robiginitomaculaceae</taxon>
    </lineage>
</organism>
<reference evidence="1 2" key="1">
    <citation type="submission" date="2018-10" db="EMBL/GenBank/DDBJ databases">
        <title>Genomic Encyclopedia of Type Strains, Phase IV (KMG-IV): sequencing the most valuable type-strain genomes for metagenomic binning, comparative biology and taxonomic classification.</title>
        <authorList>
            <person name="Goeker M."/>
        </authorList>
    </citation>
    <scope>NUCLEOTIDE SEQUENCE [LARGE SCALE GENOMIC DNA]</scope>
    <source>
        <strain evidence="1 2">DSM 22008</strain>
    </source>
</reference>
<proteinExistence type="predicted"/>
<name>A0A420WKL5_9PROT</name>
<protein>
    <recommendedName>
        <fullName evidence="3">Phosphatidate cytidylyltransferase</fullName>
    </recommendedName>
</protein>
<sequence length="304" mass="35093">MSDKVLDIIRSEKLEPPARVNAVLDKIEERHPDRVLAFVYYGSSLREIENPDKMLDFYVLIDSYRKAHKSILRAWLNLTIPPAVYYLELEQDGVVSTCKYSLMTLKEFEKRSGKDAFHSQIWGRFSQPCVLMRAQNESIAERVYKARTKAVKYMASQSAPLVAPSATAAEIWGRGFYESYRTELRPESSVGRSTEIVERFNERYETISRAIFGEVDSKGCFNISTDGAKSLSRKWFWRRVRGKPRSILRVAHGALTFDGGVDYVMRKLKNHSGVDYKPTPFQRKHPFLTAPIMGWKLWKMGAFR</sequence>
<gene>
    <name evidence="1" type="ORF">DES40_0882</name>
</gene>
<dbReference type="AlphaFoldDB" id="A0A420WKL5"/>
<evidence type="ECO:0000313" key="1">
    <source>
        <dbReference type="EMBL" id="RKQ71557.1"/>
    </source>
</evidence>
<dbReference type="RefSeq" id="WP_121099325.1">
    <property type="nucleotide sequence ID" value="NZ_RBII01000001.1"/>
</dbReference>
<accession>A0A420WKL5</accession>
<keyword evidence="2" id="KW-1185">Reference proteome</keyword>
<dbReference type="OrthoDB" id="7340718at2"/>
<dbReference type="InParanoid" id="A0A420WKL5"/>
<dbReference type="EMBL" id="RBII01000001">
    <property type="protein sequence ID" value="RKQ71557.1"/>
    <property type="molecule type" value="Genomic_DNA"/>
</dbReference>